<keyword evidence="4 7" id="KW-0479">Metal-binding</keyword>
<dbReference type="InterPro" id="IPR016066">
    <property type="entry name" value="A-D-PHexomutase_CS"/>
</dbReference>
<evidence type="ECO:0000259" key="8">
    <source>
        <dbReference type="Pfam" id="PF02878"/>
    </source>
</evidence>
<dbReference type="GO" id="GO:0008973">
    <property type="term" value="F:phosphopentomutase activity"/>
    <property type="evidence" value="ECO:0007669"/>
    <property type="project" value="TreeGrafter"/>
</dbReference>
<dbReference type="GO" id="GO:0000287">
    <property type="term" value="F:magnesium ion binding"/>
    <property type="evidence" value="ECO:0007669"/>
    <property type="project" value="InterPro"/>
</dbReference>
<feature type="domain" description="Alpha-D-phosphohexomutase alpha/beta/alpha" evidence="9">
    <location>
        <begin position="212"/>
        <end position="317"/>
    </location>
</feature>
<proteinExistence type="inferred from homology"/>
<dbReference type="PROSITE" id="PS00710">
    <property type="entry name" value="PGM_PMM"/>
    <property type="match status" value="1"/>
</dbReference>
<evidence type="ECO:0000256" key="5">
    <source>
        <dbReference type="ARBA" id="ARBA00022842"/>
    </source>
</evidence>
<dbReference type="SUPFAM" id="SSF53738">
    <property type="entry name" value="Phosphoglucomutase, first 3 domains"/>
    <property type="match status" value="3"/>
</dbReference>
<dbReference type="InterPro" id="IPR036900">
    <property type="entry name" value="A-D-PHexomutase_C_sf"/>
</dbReference>
<comment type="similarity">
    <text evidence="2 7">Belongs to the phosphohexose mutase family.</text>
</comment>
<dbReference type="InterPro" id="IPR016055">
    <property type="entry name" value="A-D-PHexomutase_a/b/a-I/II/III"/>
</dbReference>
<dbReference type="PANTHER" id="PTHR45745">
    <property type="entry name" value="PHOSPHOMANNOMUTASE 45A"/>
    <property type="match status" value="1"/>
</dbReference>
<keyword evidence="6" id="KW-0413">Isomerase</keyword>
<dbReference type="GO" id="GO:0005975">
    <property type="term" value="P:carbohydrate metabolic process"/>
    <property type="evidence" value="ECO:0007669"/>
    <property type="project" value="InterPro"/>
</dbReference>
<dbReference type="SUPFAM" id="SSF55957">
    <property type="entry name" value="Phosphoglucomutase, C-terminal domain"/>
    <property type="match status" value="1"/>
</dbReference>
<dbReference type="Gene3D" id="3.30.310.50">
    <property type="entry name" value="Alpha-D-phosphohexomutase, C-terminal domain"/>
    <property type="match status" value="1"/>
</dbReference>
<dbReference type="Pfam" id="PF02878">
    <property type="entry name" value="PGM_PMM_I"/>
    <property type="match status" value="1"/>
</dbReference>
<dbReference type="AlphaFoldDB" id="A0AAC9NML4"/>
<dbReference type="Proteomes" id="UP000182945">
    <property type="component" value="Chromosome"/>
</dbReference>
<dbReference type="Gene3D" id="3.40.120.10">
    <property type="entry name" value="Alpha-D-Glucose-1,6-Bisphosphate, subunit A, domain 3"/>
    <property type="match status" value="3"/>
</dbReference>
<dbReference type="PANTHER" id="PTHR45745:SF1">
    <property type="entry name" value="PHOSPHOGLUCOMUTASE 2B-RELATED"/>
    <property type="match status" value="1"/>
</dbReference>
<feature type="domain" description="Alpha-D-phosphohexomutase alpha/beta/alpha" evidence="10">
    <location>
        <begin position="328"/>
        <end position="447"/>
    </location>
</feature>
<dbReference type="KEGG" id="vhl:BME96_17135"/>
<keyword evidence="5 7" id="KW-0460">Magnesium</keyword>
<comment type="cofactor">
    <cofactor evidence="1">
        <name>Mg(2+)</name>
        <dbReference type="ChEBI" id="CHEBI:18420"/>
    </cofactor>
</comment>
<evidence type="ECO:0000259" key="9">
    <source>
        <dbReference type="Pfam" id="PF02879"/>
    </source>
</evidence>
<dbReference type="InterPro" id="IPR005845">
    <property type="entry name" value="A-D-PHexomutase_a/b/a-II"/>
</dbReference>
<dbReference type="CDD" id="cd05799">
    <property type="entry name" value="PGM2"/>
    <property type="match status" value="1"/>
</dbReference>
<reference evidence="11 12" key="1">
    <citation type="submission" date="2016-11" db="EMBL/GenBank/DDBJ databases">
        <title>Complete genome sequencing of Virgibacillus halodenitrificans PDB-F2.</title>
        <authorList>
            <person name="Sun Z."/>
            <person name="Zhou Y."/>
            <person name="Li H."/>
        </authorList>
    </citation>
    <scope>NUCLEOTIDE SEQUENCE [LARGE SCALE GENOMIC DNA]</scope>
    <source>
        <strain evidence="11 12">PDB-F2</strain>
    </source>
</reference>
<dbReference type="GeneID" id="71516135"/>
<evidence type="ECO:0000313" key="11">
    <source>
        <dbReference type="EMBL" id="APC49811.1"/>
    </source>
</evidence>
<dbReference type="Pfam" id="PF02879">
    <property type="entry name" value="PGM_PMM_II"/>
    <property type="match status" value="1"/>
</dbReference>
<evidence type="ECO:0000259" key="10">
    <source>
        <dbReference type="Pfam" id="PF02880"/>
    </source>
</evidence>
<dbReference type="RefSeq" id="WP_071649751.1">
    <property type="nucleotide sequence ID" value="NZ_CP017962.1"/>
</dbReference>
<sequence length="580" mass="65224">MASWQKVYEKWLGYQDLDPDLRENLEKLKDDHEALEDAFYKELTFGTGGMRGVLGPGINRMNIYTIRKAVNGLANYILENTVNVKDRGVVVAYDSRYMSQEFAVEAAKVLGSYGIKAYVFESLRPTPLLSYAVRYLGTVAGIMITASHNPPEYNGFKVYNEDGGQITPDQAADIVSYIQNTEDELLVPVMERSELEQKELLNWVGQEVDHGYLERLQSITKLDEEARKKEKDLRIVFTPLHGTAHDLVMSGLEQLNFTNVEVVKEQAKPDPEFSTVASPNPEEHQAFTMAIEQGEKTDAAILLGTDPDADRLGVAVKNKSGDYQVLTGNQLGALMLDYILSHSDPMVLKSARMIKTVVTSELGRAIADAYNVKTINTLTGFKYIGEKIHQFDATGETFVFGYEESYGYLISTFVRDKDAVQAAVMASEMAYYWNGKGKTLLEALEVLYEEHGYYMEGMSSLTLKGKEGTEQIAAIMEAVRNNPITKIADLKVEVAEDYLQSERKFLTSKAEAETIQLPKENMIKLILEGECWVCLRPSGTEPKIKYYYGVCGESKQDSERKLTLIKLAMDEMIEQIRTKR</sequence>
<evidence type="ECO:0000313" key="12">
    <source>
        <dbReference type="Proteomes" id="UP000182945"/>
    </source>
</evidence>
<evidence type="ECO:0000256" key="6">
    <source>
        <dbReference type="ARBA" id="ARBA00023235"/>
    </source>
</evidence>
<dbReference type="GO" id="GO:0006166">
    <property type="term" value="P:purine ribonucleoside salvage"/>
    <property type="evidence" value="ECO:0007669"/>
    <property type="project" value="TreeGrafter"/>
</dbReference>
<evidence type="ECO:0000256" key="1">
    <source>
        <dbReference type="ARBA" id="ARBA00001946"/>
    </source>
</evidence>
<evidence type="ECO:0000256" key="2">
    <source>
        <dbReference type="ARBA" id="ARBA00010231"/>
    </source>
</evidence>
<accession>A0AAC9NML4</accession>
<dbReference type="InterPro" id="IPR005844">
    <property type="entry name" value="A-D-PHexomutase_a/b/a-I"/>
</dbReference>
<feature type="domain" description="Alpha-D-phosphohexomutase alpha/beta/alpha" evidence="8">
    <location>
        <begin position="44"/>
        <end position="182"/>
    </location>
</feature>
<dbReference type="InterPro" id="IPR005846">
    <property type="entry name" value="A-D-PHexomutase_a/b/a-III"/>
</dbReference>
<dbReference type="EMBL" id="CP017962">
    <property type="protein sequence ID" value="APC49811.1"/>
    <property type="molecule type" value="Genomic_DNA"/>
</dbReference>
<dbReference type="Pfam" id="PF02880">
    <property type="entry name" value="PGM_PMM_III"/>
    <property type="match status" value="1"/>
</dbReference>
<evidence type="ECO:0000256" key="3">
    <source>
        <dbReference type="ARBA" id="ARBA00022553"/>
    </source>
</evidence>
<organism evidence="11 12">
    <name type="scientific">Virgibacillus halodenitrificans</name>
    <name type="common">Bacillus halodenitrificans</name>
    <dbReference type="NCBI Taxonomy" id="1482"/>
    <lineage>
        <taxon>Bacteria</taxon>
        <taxon>Bacillati</taxon>
        <taxon>Bacillota</taxon>
        <taxon>Bacilli</taxon>
        <taxon>Bacillales</taxon>
        <taxon>Bacillaceae</taxon>
        <taxon>Virgibacillus</taxon>
    </lineage>
</organism>
<evidence type="ECO:0000256" key="7">
    <source>
        <dbReference type="RuleBase" id="RU004326"/>
    </source>
</evidence>
<name>A0AAC9NML4_VIRHA</name>
<keyword evidence="3" id="KW-0597">Phosphoprotein</keyword>
<protein>
    <submittedName>
        <fullName evidence="11">Phosphoglucomutase</fullName>
    </submittedName>
</protein>
<evidence type="ECO:0000256" key="4">
    <source>
        <dbReference type="ARBA" id="ARBA00022723"/>
    </source>
</evidence>
<gene>
    <name evidence="11" type="ORF">BME96_17135</name>
</gene>